<dbReference type="Proteomes" id="UP000501727">
    <property type="component" value="Chromosome"/>
</dbReference>
<protein>
    <submittedName>
        <fullName evidence="2">Uncharacterized protein</fullName>
    </submittedName>
</protein>
<name>A0A6F8SLF2_9ACTN</name>
<sequence length="330" mass="36849">MALQGRVDALKAGAKPVITLEHAAEVPPVPDKPEAFSMKAFADSLPPIEQPNYFKVGFFNKKKAEQANGILRAKYEQEVEERAKEIALAKKKSEKAFDEYERACKLREAALDKLRNLEINKLNEKIERLIADDNPLQRTREEAEELEKVYAEEERIARKELERALQIRSDLYSCNVIFSKYRTLPAIASILEYLESGRCEALSGPDGAYNLYESERRADLIITKLDDVLGSLEKIKEGQHLLYSELKKANATLEKVSEQIKLLETNALNAMWGIAKNTASIAERVEEIAIDSAATAEATQSTAEASRASVALAAKNNELLNSLGYLIAFS</sequence>
<accession>A0A6F8SLF2</accession>
<evidence type="ECO:0000313" key="2">
    <source>
        <dbReference type="EMBL" id="BCA88547.1"/>
    </source>
</evidence>
<reference evidence="3" key="1">
    <citation type="journal article" date="2020" name="Microbiol. Resour. Announc.">
        <title>Complete Genome Sequence of Adlercreutzia sp. Strain 8CFCBH1, a Potent Producer of Equol, Isolated from Healthy Japanese Feces.</title>
        <authorList>
            <person name="Ogata Y."/>
            <person name="Sakamoto M."/>
            <person name="Ohkuma M."/>
            <person name="Hattori M."/>
            <person name="Suda W."/>
        </authorList>
    </citation>
    <scope>NUCLEOTIDE SEQUENCE [LARGE SCALE GENOMIC DNA]</scope>
    <source>
        <strain evidence="3">8CFCBH1</strain>
    </source>
</reference>
<dbReference type="EMBL" id="AP022829">
    <property type="protein sequence ID" value="BCA88547.1"/>
    <property type="molecule type" value="Genomic_DNA"/>
</dbReference>
<proteinExistence type="predicted"/>
<evidence type="ECO:0000256" key="1">
    <source>
        <dbReference type="SAM" id="Coils"/>
    </source>
</evidence>
<reference evidence="3" key="2">
    <citation type="submission" date="2020-03" db="EMBL/GenBank/DDBJ databases">
        <title>Complete Genome Sequence of Adlercreutzia sp. strain 8CFCBH1 Producing Equol, Isolated from Healthy Japanese Feces.</title>
        <authorList>
            <person name="Ogata Y."/>
            <person name="Sakamoto M."/>
            <person name="Ohkuma M."/>
            <person name="Hattori M."/>
            <person name="Suda W."/>
        </authorList>
    </citation>
    <scope>NUCLEOTIDE SEQUENCE [LARGE SCALE GENOMIC DNA]</scope>
    <source>
        <strain evidence="3">8CFCBH1</strain>
    </source>
</reference>
<dbReference type="KEGG" id="ahat:ADCFC_11660"/>
<evidence type="ECO:0000313" key="3">
    <source>
        <dbReference type="Proteomes" id="UP000501727"/>
    </source>
</evidence>
<dbReference type="AlphaFoldDB" id="A0A6F8SLF2"/>
<keyword evidence="1" id="KW-0175">Coiled coil</keyword>
<feature type="coiled-coil region" evidence="1">
    <location>
        <begin position="61"/>
        <end position="163"/>
    </location>
</feature>
<keyword evidence="3" id="KW-1185">Reference proteome</keyword>
<organism evidence="2 3">
    <name type="scientific">Adlercreutzia hattorii</name>
    <dbReference type="NCBI Taxonomy" id="2707299"/>
    <lineage>
        <taxon>Bacteria</taxon>
        <taxon>Bacillati</taxon>
        <taxon>Actinomycetota</taxon>
        <taxon>Coriobacteriia</taxon>
        <taxon>Eggerthellales</taxon>
        <taxon>Eggerthellaceae</taxon>
        <taxon>Adlercreutzia</taxon>
    </lineage>
</organism>
<gene>
    <name evidence="2" type="ORF">ADCFC_10450</name>
</gene>